<dbReference type="OrthoDB" id="185373at2759"/>
<dbReference type="AlphaFoldDB" id="A0A316VB07"/>
<protein>
    <recommendedName>
        <fullName evidence="5">Pentacotripeptide-repeat region of PRORP domain-containing protein</fullName>
    </recommendedName>
</protein>
<feature type="region of interest" description="Disordered" evidence="2">
    <location>
        <begin position="1043"/>
        <end position="1064"/>
    </location>
</feature>
<feature type="region of interest" description="Disordered" evidence="2">
    <location>
        <begin position="111"/>
        <end position="144"/>
    </location>
</feature>
<dbReference type="InterPro" id="IPR011990">
    <property type="entry name" value="TPR-like_helical_dom_sf"/>
</dbReference>
<sequence>MIRLARGRIRPAVREIQHQSPLAFLYPSIGSLDASKNPFERSRNEKTPVASTSYSTLQPSKKVNAEEAVPYRRESAESLEAALQYRKRGKAALSDRASSIDSRYDSASYVGVTEAQRQRNTSDRFGGGDESDPKGKRPERQSIESKRQDILLGRTFVRDIMKKPLESAFTVNEVELLDEVSETYFRDAENEVELLDKLLPDLALAYLHVGQDQRALALLERASKIGANSESYTSTPLHSWKKVLATAFTRGKYELTADFVKAASGGLNEEDDWAMLARFEALLLHRRFKRSESSATDSVNVDQYWKEYEAHDRKAPELVFTTLLAEQVKDGKAEAVRQTLMATREHGHVIDGRTWGTLLGMHPRGRRKGFLGELAKELDVDGQQAFASVVSHFSSHNNPRRVLLAFRMFGVGKDLLSKPERWIPDFDTMRAVISMFGYRNNPEAAMKFLQLAIDLDVQGDYTASYLAISKALRKDSRPEDALVFASHMVGICLQNQGRPHSLNFHLPKPIVKPSKRCFRECLRVCSTIYDPVDAVEKAREVLLDLIKIREITEGVLQGTVALFKAIMQDASYKQLSTVMTNLSKHALQRSQEDGDLALNIFIDALNSEGAIDQVIVAKREQIPSPSRDARENLEWVTKSHEISNFIGGYSNPTLQIEETPEGRAASLLEAEEMSADPYVHLTPRLTPMAYALRLRVFAVVRQDYGSAVIIYRYMLANGIKPTVHHIAPILEGLVTIDRLEDARAIRDGARQTLSGIDSSLRISAAIIRGHLRRNDWLGVQQELTEMRERRVHPDAFILSMVRMAQMHYKDSKSQNLEKLNETSVKAQESMEPLLKDLENKAHQKIREEYENHVWLQKKMGKKNKNDNSGQIAISSMQKPTKKRLSVQNTTKYYQNLYQSQKHLLALQYLSNSLRAGLVPDDRLRTSIQSHGKFLERDLKENGMIMQTLIDYKGRPRQFPYDKVQAEEETVEARRIARRARFSNRRLANYWGPVAQLWNELREITSGLHPSQIERQKRENQAMEDLLRLIVDFYGSNRLIEEAKEERNTDAESIKGTPIPSTPPH</sequence>
<feature type="region of interest" description="Disordered" evidence="2">
    <location>
        <begin position="36"/>
        <end position="69"/>
    </location>
</feature>
<feature type="compositionally biased region" description="Basic and acidic residues" evidence="2">
    <location>
        <begin position="131"/>
        <end position="144"/>
    </location>
</feature>
<dbReference type="EMBL" id="KZ819604">
    <property type="protein sequence ID" value="PWN34278.1"/>
    <property type="molecule type" value="Genomic_DNA"/>
</dbReference>
<dbReference type="PANTHER" id="PTHR47447:SF17">
    <property type="entry name" value="OS12G0638900 PROTEIN"/>
    <property type="match status" value="1"/>
</dbReference>
<keyword evidence="1" id="KW-0677">Repeat</keyword>
<feature type="compositionally biased region" description="Basic and acidic residues" evidence="2">
    <location>
        <begin position="1043"/>
        <end position="1052"/>
    </location>
</feature>
<dbReference type="GeneID" id="37022292"/>
<gene>
    <name evidence="3" type="ORF">FA14DRAFT_173974</name>
</gene>
<dbReference type="Proteomes" id="UP000245771">
    <property type="component" value="Unassembled WGS sequence"/>
</dbReference>
<accession>A0A316VB07</accession>
<dbReference type="RefSeq" id="XP_025354580.1">
    <property type="nucleotide sequence ID" value="XM_025500511.1"/>
</dbReference>
<dbReference type="STRING" id="1280837.A0A316VB07"/>
<evidence type="ECO:0008006" key="5">
    <source>
        <dbReference type="Google" id="ProtNLM"/>
    </source>
</evidence>
<dbReference type="InParanoid" id="A0A316VB07"/>
<proteinExistence type="predicted"/>
<evidence type="ECO:0000313" key="3">
    <source>
        <dbReference type="EMBL" id="PWN34278.1"/>
    </source>
</evidence>
<dbReference type="PANTHER" id="PTHR47447">
    <property type="entry name" value="OS03G0856100 PROTEIN"/>
    <property type="match status" value="1"/>
</dbReference>
<evidence type="ECO:0000256" key="1">
    <source>
        <dbReference type="ARBA" id="ARBA00022737"/>
    </source>
</evidence>
<keyword evidence="4" id="KW-1185">Reference proteome</keyword>
<dbReference type="Gene3D" id="1.25.40.10">
    <property type="entry name" value="Tetratricopeptide repeat domain"/>
    <property type="match status" value="1"/>
</dbReference>
<organism evidence="3 4">
    <name type="scientific">Meira miltonrushii</name>
    <dbReference type="NCBI Taxonomy" id="1280837"/>
    <lineage>
        <taxon>Eukaryota</taxon>
        <taxon>Fungi</taxon>
        <taxon>Dikarya</taxon>
        <taxon>Basidiomycota</taxon>
        <taxon>Ustilaginomycotina</taxon>
        <taxon>Exobasidiomycetes</taxon>
        <taxon>Exobasidiales</taxon>
        <taxon>Brachybasidiaceae</taxon>
        <taxon>Meira</taxon>
    </lineage>
</organism>
<evidence type="ECO:0000256" key="2">
    <source>
        <dbReference type="SAM" id="MobiDB-lite"/>
    </source>
</evidence>
<reference evidence="3 4" key="1">
    <citation type="journal article" date="2018" name="Mol. Biol. Evol.">
        <title>Broad Genomic Sampling Reveals a Smut Pathogenic Ancestry of the Fungal Clade Ustilaginomycotina.</title>
        <authorList>
            <person name="Kijpornyongpan T."/>
            <person name="Mondo S.J."/>
            <person name="Barry K."/>
            <person name="Sandor L."/>
            <person name="Lee J."/>
            <person name="Lipzen A."/>
            <person name="Pangilinan J."/>
            <person name="LaButti K."/>
            <person name="Hainaut M."/>
            <person name="Henrissat B."/>
            <person name="Grigoriev I.V."/>
            <person name="Spatafora J.W."/>
            <person name="Aime M.C."/>
        </authorList>
    </citation>
    <scope>NUCLEOTIDE SEQUENCE [LARGE SCALE GENOMIC DNA]</scope>
    <source>
        <strain evidence="3 4">MCA 3882</strain>
    </source>
</reference>
<evidence type="ECO:0000313" key="4">
    <source>
        <dbReference type="Proteomes" id="UP000245771"/>
    </source>
</evidence>
<feature type="compositionally biased region" description="Polar residues" evidence="2">
    <location>
        <begin position="49"/>
        <end position="61"/>
    </location>
</feature>
<name>A0A316VB07_9BASI</name>